<reference evidence="2 3" key="1">
    <citation type="submission" date="2017-10" db="EMBL/GenBank/DDBJ databases">
        <title>Novel microbial diversity and functional potential in the marine mammal oral microbiome.</title>
        <authorList>
            <person name="Dudek N.K."/>
            <person name="Sun C.L."/>
            <person name="Burstein D."/>
            <person name="Kantor R.S."/>
            <person name="Aliaga Goltsman D.S."/>
            <person name="Bik E.M."/>
            <person name="Thomas B.C."/>
            <person name="Banfield J.F."/>
            <person name="Relman D.A."/>
        </authorList>
    </citation>
    <scope>NUCLEOTIDE SEQUENCE [LARGE SCALE GENOMIC DNA]</scope>
    <source>
        <strain evidence="2">DOLZORAL124_49_17</strain>
    </source>
</reference>
<dbReference type="InterPro" id="IPR029063">
    <property type="entry name" value="SAM-dependent_MTases_sf"/>
</dbReference>
<dbReference type="GO" id="GO:0032259">
    <property type="term" value="P:methylation"/>
    <property type="evidence" value="ECO:0007669"/>
    <property type="project" value="UniProtKB-KW"/>
</dbReference>
<proteinExistence type="predicted"/>
<sequence length="187" mass="21361">MKLNAGCGQFRKEGYVNLDMSRFSQADVFHDLESLPYPFDDETFELIEADHVLEHLSDPFAVMAEFSRISKPGGMIKIRVPHFSRALSHPQHKRGFDVTFPFYFDPHFAGGYTGTPLTCLKNELHWFSQKYLMKTLLSPARYYTLSAIGALLDAFAGLSPHCCSRLWCFWVGGFQEIEFIFEKSADA</sequence>
<dbReference type="AlphaFoldDB" id="A0A2G6EBN0"/>
<gene>
    <name evidence="2" type="ORF">CSB45_01695</name>
</gene>
<dbReference type="EMBL" id="PDPS01000020">
    <property type="protein sequence ID" value="PID59181.1"/>
    <property type="molecule type" value="Genomic_DNA"/>
</dbReference>
<keyword evidence="2" id="KW-0489">Methyltransferase</keyword>
<dbReference type="SUPFAM" id="SSF53335">
    <property type="entry name" value="S-adenosyl-L-methionine-dependent methyltransferases"/>
    <property type="match status" value="1"/>
</dbReference>
<evidence type="ECO:0000259" key="1">
    <source>
        <dbReference type="Pfam" id="PF08241"/>
    </source>
</evidence>
<feature type="domain" description="Methyltransferase type 11" evidence="1">
    <location>
        <begin position="30"/>
        <end position="76"/>
    </location>
</feature>
<evidence type="ECO:0000313" key="3">
    <source>
        <dbReference type="Proteomes" id="UP000229740"/>
    </source>
</evidence>
<dbReference type="Proteomes" id="UP000229740">
    <property type="component" value="Unassembled WGS sequence"/>
</dbReference>
<dbReference type="InterPro" id="IPR013216">
    <property type="entry name" value="Methyltransf_11"/>
</dbReference>
<dbReference type="Pfam" id="PF08241">
    <property type="entry name" value="Methyltransf_11"/>
    <property type="match status" value="1"/>
</dbReference>
<protein>
    <submittedName>
        <fullName evidence="2">Methyltransferase type 11</fullName>
    </submittedName>
</protein>
<name>A0A2G6EBN0_9BACT</name>
<organism evidence="2 3">
    <name type="scientific">candidate division KSB3 bacterium</name>
    <dbReference type="NCBI Taxonomy" id="2044937"/>
    <lineage>
        <taxon>Bacteria</taxon>
        <taxon>candidate division KSB3</taxon>
    </lineage>
</organism>
<accession>A0A2G6EBN0</accession>
<dbReference type="GO" id="GO:0008757">
    <property type="term" value="F:S-adenosylmethionine-dependent methyltransferase activity"/>
    <property type="evidence" value="ECO:0007669"/>
    <property type="project" value="InterPro"/>
</dbReference>
<evidence type="ECO:0000313" key="2">
    <source>
        <dbReference type="EMBL" id="PID59181.1"/>
    </source>
</evidence>
<keyword evidence="2" id="KW-0808">Transferase</keyword>
<dbReference type="Gene3D" id="3.40.50.150">
    <property type="entry name" value="Vaccinia Virus protein VP39"/>
    <property type="match status" value="1"/>
</dbReference>
<comment type="caution">
    <text evidence="2">The sequence shown here is derived from an EMBL/GenBank/DDBJ whole genome shotgun (WGS) entry which is preliminary data.</text>
</comment>